<evidence type="ECO:0008006" key="3">
    <source>
        <dbReference type="Google" id="ProtNLM"/>
    </source>
</evidence>
<comment type="caution">
    <text evidence="1">The sequence shown here is derived from an EMBL/GenBank/DDBJ whole genome shotgun (WGS) entry which is preliminary data.</text>
</comment>
<dbReference type="EMBL" id="RCZE01000034">
    <property type="protein sequence ID" value="TPG63533.1"/>
    <property type="molecule type" value="Genomic_DNA"/>
</dbReference>
<proteinExistence type="predicted"/>
<evidence type="ECO:0000313" key="1">
    <source>
        <dbReference type="EMBL" id="TPG63533.1"/>
    </source>
</evidence>
<reference evidence="1 2" key="1">
    <citation type="journal article" date="2019" name="Environ. Microbiol.">
        <title>Species interactions and distinct microbial communities in high Arctic permafrost affected cryosols are associated with the CH4 and CO2 gas fluxes.</title>
        <authorList>
            <person name="Altshuler I."/>
            <person name="Hamel J."/>
            <person name="Turney S."/>
            <person name="Magnuson E."/>
            <person name="Levesque R."/>
            <person name="Greer C."/>
            <person name="Whyte L.G."/>
        </authorList>
    </citation>
    <scope>NUCLEOTIDE SEQUENCE [LARGE SCALE GENOMIC DNA]</scope>
    <source>
        <strain evidence="1 2">E3</strain>
    </source>
</reference>
<protein>
    <recommendedName>
        <fullName evidence="3">Replication protein</fullName>
    </recommendedName>
</protein>
<dbReference type="AlphaFoldDB" id="A0A502GRG1"/>
<sequence>MSWAYAGGFQPVMVTFTFPHKDWHSLRELLLKQAKALTLLRQGAPWKRFTQSINYQALIRSLELTYGKNGWHPHTHELWFVSSQVEAVELRSRLTELWESACVRAGLLDRNDVVQMYNFGLHAVDVKGWCQASDYLAKQDDSRHWGVDREMAKATSKAGTDKGRHPFGLLVDAKAGDFQAGEKYLEFIESMKGKRQLFWSHGLKARVGIEEQSDEELAEKVDPLQVVSCAFDSGNWYRVARFRKRALMLETAEAGYHEAGVSGASAYLGVFFASLYGMDRMRQ</sequence>
<evidence type="ECO:0000313" key="2">
    <source>
        <dbReference type="Proteomes" id="UP000317933"/>
    </source>
</evidence>
<gene>
    <name evidence="1" type="ORF">EAH78_32070</name>
</gene>
<dbReference type="Proteomes" id="UP000317933">
    <property type="component" value="Unassembled WGS sequence"/>
</dbReference>
<organism evidence="1 2">
    <name type="scientific">Pseudomonas arsenicoxydans</name>
    <dbReference type="NCBI Taxonomy" id="702115"/>
    <lineage>
        <taxon>Bacteria</taxon>
        <taxon>Pseudomonadati</taxon>
        <taxon>Pseudomonadota</taxon>
        <taxon>Gammaproteobacteria</taxon>
        <taxon>Pseudomonadales</taxon>
        <taxon>Pseudomonadaceae</taxon>
        <taxon>Pseudomonas</taxon>
    </lineage>
</organism>
<accession>A0A502GRG1</accession>
<name>A0A502GRG1_9PSED</name>